<gene>
    <name evidence="1" type="ORF">FMV2238Y02_00780</name>
</gene>
<protein>
    <submittedName>
        <fullName evidence="1">Uncharacterized protein</fullName>
    </submittedName>
</protein>
<sequence>MTLAYVTKCGLIQIDNEQNASMLQAEAMVQQETNQASYMRNYRKEKQLEKETLTMLDECKTEKDIEKTRGAR</sequence>
<dbReference type="Proteomes" id="UP000280759">
    <property type="component" value="Unassembled WGS sequence"/>
</dbReference>
<dbReference type="AlphaFoldDB" id="A0A3P5Y338"/>
<evidence type="ECO:0000313" key="2">
    <source>
        <dbReference type="Proteomes" id="UP000280759"/>
    </source>
</evidence>
<reference evidence="1 2" key="1">
    <citation type="submission" date="2018-10" db="EMBL/GenBank/DDBJ databases">
        <authorList>
            <consortium name="Molecular Microbiology and Infection Unit (UMMI)"/>
            <person name="Machado M."/>
        </authorList>
    </citation>
    <scope>NUCLEOTIDE SEQUENCE [LARGE SCALE GENOMIC DNA]</scope>
    <source>
        <strain evidence="1">FMV2238.02</strain>
    </source>
</reference>
<dbReference type="RefSeq" id="WP_221622102.1">
    <property type="nucleotide sequence ID" value="NZ_JAGQEU010000085.1"/>
</dbReference>
<keyword evidence="2" id="KW-1185">Reference proteome</keyword>
<name>A0A3P5Y338_STRCB</name>
<organism evidence="1 2">
    <name type="scientific">Streptococcus canis</name>
    <dbReference type="NCBI Taxonomy" id="1329"/>
    <lineage>
        <taxon>Bacteria</taxon>
        <taxon>Bacillati</taxon>
        <taxon>Bacillota</taxon>
        <taxon>Bacilli</taxon>
        <taxon>Lactobacillales</taxon>
        <taxon>Streptococcaceae</taxon>
        <taxon>Streptococcus</taxon>
    </lineage>
</organism>
<evidence type="ECO:0000313" key="1">
    <source>
        <dbReference type="EMBL" id="VDC41590.1"/>
    </source>
</evidence>
<dbReference type="EMBL" id="UXEP01000001">
    <property type="protein sequence ID" value="VDC41590.1"/>
    <property type="molecule type" value="Genomic_DNA"/>
</dbReference>
<accession>A0A3P5Y338</accession>
<proteinExistence type="predicted"/>